<evidence type="ECO:0000259" key="1">
    <source>
        <dbReference type="SMART" id="SM00849"/>
    </source>
</evidence>
<protein>
    <submittedName>
        <fullName evidence="2">Metallo-beta-lactamase domain-containing protein</fullName>
    </submittedName>
</protein>
<evidence type="ECO:0000313" key="2">
    <source>
        <dbReference type="EMBL" id="AIR96476.1"/>
    </source>
</evidence>
<accession>A0A089X3U9</accession>
<sequence>MTPLSVASRNAPVAAPTIRTARKFARARTAPVRLSGRRTRGCADAVRCDAMRITRYTHACVRLEQDGRVLVIDPGTWSEPQALDGADAVLVTHEHADHVDALRLAGLGVPVHAPVGADIPRLEEVVRVSSGTEFEAAGFRIRAVGGRHALVHGDLPDCANLGYLVDDAVYHPGDSLHVPEQPVETLLVPVHGSWVKTAEVIGFVEAVAPRRAFAIHDAQLNERGLASVNGWLAQETDSGYRYLAPGETL</sequence>
<evidence type="ECO:0000313" key="3">
    <source>
        <dbReference type="Proteomes" id="UP000029482"/>
    </source>
</evidence>
<dbReference type="InterPro" id="IPR050114">
    <property type="entry name" value="UPF0173_UPF0282_UlaG_hydrolase"/>
</dbReference>
<gene>
    <name evidence="2" type="ORF">SGLAU_02240</name>
</gene>
<dbReference type="eggNOG" id="COG2220">
    <property type="taxonomic scope" value="Bacteria"/>
</dbReference>
<dbReference type="Pfam" id="PF13483">
    <property type="entry name" value="Lactamase_B_3"/>
    <property type="match status" value="1"/>
</dbReference>
<dbReference type="SUPFAM" id="SSF56281">
    <property type="entry name" value="Metallo-hydrolase/oxidoreductase"/>
    <property type="match status" value="1"/>
</dbReference>
<name>A0A089X3U9_STRGA</name>
<dbReference type="KEGG" id="sgu:SGLAU_02240"/>
<dbReference type="HOGENOM" id="CLU_091682_0_0_11"/>
<dbReference type="InterPro" id="IPR036866">
    <property type="entry name" value="RibonucZ/Hydroxyglut_hydro"/>
</dbReference>
<dbReference type="SMART" id="SM00849">
    <property type="entry name" value="Lactamase_B"/>
    <property type="match status" value="1"/>
</dbReference>
<dbReference type="Gene3D" id="3.60.15.10">
    <property type="entry name" value="Ribonuclease Z/Hydroxyacylglutathione hydrolase-like"/>
    <property type="match status" value="1"/>
</dbReference>
<keyword evidence="3" id="KW-1185">Reference proteome</keyword>
<organism evidence="2 3">
    <name type="scientific">Streptomyces glaucescens</name>
    <dbReference type="NCBI Taxonomy" id="1907"/>
    <lineage>
        <taxon>Bacteria</taxon>
        <taxon>Bacillati</taxon>
        <taxon>Actinomycetota</taxon>
        <taxon>Actinomycetes</taxon>
        <taxon>Kitasatosporales</taxon>
        <taxon>Streptomycetaceae</taxon>
        <taxon>Streptomyces</taxon>
    </lineage>
</organism>
<dbReference type="InterPro" id="IPR001279">
    <property type="entry name" value="Metallo-B-lactamas"/>
</dbReference>
<dbReference type="Proteomes" id="UP000029482">
    <property type="component" value="Chromosome"/>
</dbReference>
<dbReference type="PANTHER" id="PTHR43546">
    <property type="entry name" value="UPF0173 METAL-DEPENDENT HYDROLASE MJ1163-RELATED"/>
    <property type="match status" value="1"/>
</dbReference>
<dbReference type="EMBL" id="CP009438">
    <property type="protein sequence ID" value="AIR96476.1"/>
    <property type="molecule type" value="Genomic_DNA"/>
</dbReference>
<proteinExistence type="predicted"/>
<reference evidence="3" key="1">
    <citation type="journal article" date="2015" name="J. Biotechnol.">
        <title>Complete genome sequence of the actinobacterium Streptomyces glaucescens GLA.O (DSM 40922) consisting of a linear chromosome and one linear plasmid.</title>
        <authorList>
            <person name="Ortseifen V."/>
            <person name="Winkler A."/>
            <person name="Albersmeier A."/>
            <person name="Wendler S."/>
            <person name="Puhler A."/>
            <person name="Kalinowski J."/>
            <person name="Ruckert C."/>
        </authorList>
    </citation>
    <scope>NUCLEOTIDE SEQUENCE [LARGE SCALE GENOMIC DNA]</scope>
    <source>
        <strain evidence="3">DSM 40922 / GLA O</strain>
    </source>
</reference>
<feature type="domain" description="Metallo-beta-lactamase" evidence="1">
    <location>
        <begin position="57"/>
        <end position="216"/>
    </location>
</feature>
<dbReference type="AlphaFoldDB" id="A0A089X3U9"/>
<dbReference type="PANTHER" id="PTHR43546:SF3">
    <property type="entry name" value="UPF0173 METAL-DEPENDENT HYDROLASE MJ1163"/>
    <property type="match status" value="1"/>
</dbReference>